<feature type="repeat" description="ANK" evidence="3">
    <location>
        <begin position="47"/>
        <end position="83"/>
    </location>
</feature>
<dbReference type="PROSITE" id="PS50297">
    <property type="entry name" value="ANK_REP_REGION"/>
    <property type="match status" value="1"/>
</dbReference>
<organism evidence="5 6">
    <name type="scientific">Tegillarca granosa</name>
    <name type="common">Malaysian cockle</name>
    <name type="synonym">Anadara granosa</name>
    <dbReference type="NCBI Taxonomy" id="220873"/>
    <lineage>
        <taxon>Eukaryota</taxon>
        <taxon>Metazoa</taxon>
        <taxon>Spiralia</taxon>
        <taxon>Lophotrochozoa</taxon>
        <taxon>Mollusca</taxon>
        <taxon>Bivalvia</taxon>
        <taxon>Autobranchia</taxon>
        <taxon>Pteriomorphia</taxon>
        <taxon>Arcoida</taxon>
        <taxon>Arcoidea</taxon>
        <taxon>Arcidae</taxon>
        <taxon>Tegillarca</taxon>
    </lineage>
</organism>
<dbReference type="Proteomes" id="UP001217089">
    <property type="component" value="Unassembled WGS sequence"/>
</dbReference>
<dbReference type="InterPro" id="IPR036770">
    <property type="entry name" value="Ankyrin_rpt-contain_sf"/>
</dbReference>
<dbReference type="Pfam" id="PF12796">
    <property type="entry name" value="Ank_2"/>
    <property type="match status" value="1"/>
</dbReference>
<dbReference type="PANTHER" id="PTHR24173:SF74">
    <property type="entry name" value="ANKYRIN REPEAT DOMAIN-CONTAINING PROTEIN 16"/>
    <property type="match status" value="1"/>
</dbReference>
<reference evidence="5 6" key="1">
    <citation type="submission" date="2022-12" db="EMBL/GenBank/DDBJ databases">
        <title>Chromosome-level genome of Tegillarca granosa.</title>
        <authorList>
            <person name="Kim J."/>
        </authorList>
    </citation>
    <scope>NUCLEOTIDE SEQUENCE [LARGE SCALE GENOMIC DNA]</scope>
    <source>
        <strain evidence="5">Teg-2019</strain>
        <tissue evidence="5">Adductor muscle</tissue>
    </source>
</reference>
<dbReference type="PANTHER" id="PTHR24173">
    <property type="entry name" value="ANKYRIN REPEAT CONTAINING"/>
    <property type="match status" value="1"/>
</dbReference>
<keyword evidence="6" id="KW-1185">Reference proteome</keyword>
<dbReference type="PROSITE" id="PS50088">
    <property type="entry name" value="ANK_REPEAT"/>
    <property type="match status" value="1"/>
</dbReference>
<dbReference type="Gene3D" id="1.25.40.20">
    <property type="entry name" value="Ankyrin repeat-containing domain"/>
    <property type="match status" value="2"/>
</dbReference>
<dbReference type="InterPro" id="IPR002110">
    <property type="entry name" value="Ankyrin_rpt"/>
</dbReference>
<protein>
    <submittedName>
        <fullName evidence="5">Uncharacterized protein</fullName>
    </submittedName>
</protein>
<evidence type="ECO:0000256" key="4">
    <source>
        <dbReference type="SAM" id="MobiDB-lite"/>
    </source>
</evidence>
<feature type="region of interest" description="Disordered" evidence="4">
    <location>
        <begin position="298"/>
        <end position="318"/>
    </location>
</feature>
<dbReference type="EMBL" id="JARBDR010000205">
    <property type="protein sequence ID" value="KAJ8319541.1"/>
    <property type="molecule type" value="Genomic_DNA"/>
</dbReference>
<name>A0ABQ9FTR6_TEGGR</name>
<comment type="caution">
    <text evidence="5">The sequence shown here is derived from an EMBL/GenBank/DDBJ whole genome shotgun (WGS) entry which is preliminary data.</text>
</comment>
<gene>
    <name evidence="5" type="ORF">KUTeg_002889</name>
</gene>
<proteinExistence type="predicted"/>
<accession>A0ABQ9FTR6</accession>
<evidence type="ECO:0000256" key="2">
    <source>
        <dbReference type="ARBA" id="ARBA00023043"/>
    </source>
</evidence>
<dbReference type="SUPFAM" id="SSF48403">
    <property type="entry name" value="Ankyrin repeat"/>
    <property type="match status" value="1"/>
</dbReference>
<evidence type="ECO:0000313" key="5">
    <source>
        <dbReference type="EMBL" id="KAJ8319541.1"/>
    </source>
</evidence>
<evidence type="ECO:0000313" key="6">
    <source>
        <dbReference type="Proteomes" id="UP001217089"/>
    </source>
</evidence>
<evidence type="ECO:0000256" key="1">
    <source>
        <dbReference type="ARBA" id="ARBA00022737"/>
    </source>
</evidence>
<evidence type="ECO:0000256" key="3">
    <source>
        <dbReference type="PROSITE-ProRule" id="PRU00023"/>
    </source>
</evidence>
<dbReference type="SMART" id="SM00248">
    <property type="entry name" value="ANK"/>
    <property type="match status" value="5"/>
</dbReference>
<sequence>MAGEEQTFDWNTDARMLFDAIRKGKLHMIRFILEAAPGDLTNSVDIKGKTPLMVSCTIKEELRRSMTIRLLISFGADVNISDDDGRTVLSHACESRCNDVVDLLVRHHNIDPDVPDNNGNTALMYSAIVGNDVATDILLRHFRRLGLNIDRQNADGFTALLLSAKYGNITCAKILIEQGRASLRHRDRVHGLSAEEWLNKNGFTLEDVTPLTVRLKQRAMYMRSVNSRCYSVPNERNFFDDMDDDDDDISAFGCFNGRRQYQKKIPVDMHQINNNNMSQIDARYHTPNVFSRLNNQPNNDLHNETGRIPPFNKTDSLRSRESAMPRQNALNSDLKTCCPEKVPENGKLQRSQSDIDLRRWKPHFDQFTVETEDSVGDSGMHDMLD</sequence>
<keyword evidence="1" id="KW-0677">Repeat</keyword>
<keyword evidence="2 3" id="KW-0040">ANK repeat</keyword>
<dbReference type="Pfam" id="PF00023">
    <property type="entry name" value="Ank"/>
    <property type="match status" value="1"/>
</dbReference>